<evidence type="ECO:0000256" key="14">
    <source>
        <dbReference type="ARBA" id="ARBA00023180"/>
    </source>
</evidence>
<evidence type="ECO:0000256" key="3">
    <source>
        <dbReference type="ARBA" id="ARBA00022543"/>
    </source>
</evidence>
<evidence type="ECO:0000256" key="15">
    <source>
        <dbReference type="ARBA" id="ARBA00023224"/>
    </source>
</evidence>
<dbReference type="InterPro" id="IPR000276">
    <property type="entry name" value="GPCR_Rhodpsn"/>
</dbReference>
<dbReference type="SUPFAM" id="SSF81321">
    <property type="entry name" value="Family A G protein-coupled receptor-like"/>
    <property type="match status" value="1"/>
</dbReference>
<evidence type="ECO:0000256" key="18">
    <source>
        <dbReference type="SAM" id="MobiDB-lite"/>
    </source>
</evidence>
<evidence type="ECO:0000256" key="7">
    <source>
        <dbReference type="ARBA" id="ARBA00022925"/>
    </source>
</evidence>
<dbReference type="InterPro" id="IPR023485">
    <property type="entry name" value="Ptyr_pPase"/>
</dbReference>
<dbReference type="PRINTS" id="PR00237">
    <property type="entry name" value="GPCRRHODOPSN"/>
</dbReference>
<feature type="transmembrane region" description="Helical" evidence="17">
    <location>
        <begin position="451"/>
        <end position="473"/>
    </location>
</feature>
<dbReference type="PROSITE" id="PS00238">
    <property type="entry name" value="OPSIN"/>
    <property type="match status" value="1"/>
</dbReference>
<dbReference type="SMART" id="SM00226">
    <property type="entry name" value="LMWPc"/>
    <property type="match status" value="1"/>
</dbReference>
<keyword evidence="10 17" id="KW-0297">G-protein coupled receptor</keyword>
<feature type="transmembrane region" description="Helical" evidence="17">
    <location>
        <begin position="317"/>
        <end position="343"/>
    </location>
</feature>
<comment type="similarity">
    <text evidence="17">Belongs to the G-protein coupled receptor 1 family. Opsin subfamily.</text>
</comment>
<keyword evidence="11 17" id="KW-0472">Membrane</keyword>
<evidence type="ECO:0000256" key="1">
    <source>
        <dbReference type="ARBA" id="ARBA00002881"/>
    </source>
</evidence>
<evidence type="ECO:0000256" key="13">
    <source>
        <dbReference type="ARBA" id="ARBA00023170"/>
    </source>
</evidence>
<feature type="domain" description="G-protein coupled receptors family 1 profile" evidence="19">
    <location>
        <begin position="297"/>
        <end position="559"/>
    </location>
</feature>
<evidence type="ECO:0000313" key="20">
    <source>
        <dbReference type="EMBL" id="TDG49497.1"/>
    </source>
</evidence>
<evidence type="ECO:0000256" key="17">
    <source>
        <dbReference type="RuleBase" id="RU004951"/>
    </source>
</evidence>
<dbReference type="GO" id="GO:0007601">
    <property type="term" value="P:visual perception"/>
    <property type="evidence" value="ECO:0007669"/>
    <property type="project" value="UniProtKB-KW"/>
</dbReference>
<dbReference type="PROSITE" id="PS00237">
    <property type="entry name" value="G_PROTEIN_RECEP_F1_1"/>
    <property type="match status" value="1"/>
</dbReference>
<feature type="transmembrane region" description="Helical" evidence="17">
    <location>
        <begin position="355"/>
        <end position="376"/>
    </location>
</feature>
<evidence type="ECO:0000259" key="19">
    <source>
        <dbReference type="PROSITE" id="PS50262"/>
    </source>
</evidence>
<evidence type="ECO:0000256" key="12">
    <source>
        <dbReference type="ARBA" id="ARBA00023157"/>
    </source>
</evidence>
<dbReference type="STRING" id="7232.A0A484BL28"/>
<keyword evidence="5 17" id="KW-0716">Sensory transduction</keyword>
<dbReference type="CDD" id="cd15079">
    <property type="entry name" value="7tmA_photoreceptors_insect"/>
    <property type="match status" value="1"/>
</dbReference>
<keyword evidence="15 17" id="KW-0807">Transducer</keyword>
<dbReference type="InterPro" id="IPR050125">
    <property type="entry name" value="GPCR_opsins"/>
</dbReference>
<evidence type="ECO:0000256" key="4">
    <source>
        <dbReference type="ARBA" id="ARBA00022553"/>
    </source>
</evidence>
<comment type="caution">
    <text evidence="20">The sequence shown here is derived from an EMBL/GenBank/DDBJ whole genome shotgun (WGS) entry which is preliminary data.</text>
</comment>
<dbReference type="PANTHER" id="PTHR24240">
    <property type="entry name" value="OPSIN"/>
    <property type="match status" value="1"/>
</dbReference>
<evidence type="ECO:0000256" key="10">
    <source>
        <dbReference type="ARBA" id="ARBA00023040"/>
    </source>
</evidence>
<evidence type="ECO:0000256" key="8">
    <source>
        <dbReference type="ARBA" id="ARBA00022989"/>
    </source>
</evidence>
<keyword evidence="8 17" id="KW-1133">Transmembrane helix</keyword>
<feature type="region of interest" description="Disordered" evidence="18">
    <location>
        <begin position="582"/>
        <end position="604"/>
    </location>
</feature>
<proteinExistence type="inferred from homology"/>
<dbReference type="EMBL" id="LSRL02000022">
    <property type="protein sequence ID" value="TDG49497.1"/>
    <property type="molecule type" value="Genomic_DNA"/>
</dbReference>
<dbReference type="Gene3D" id="3.40.50.2300">
    <property type="match status" value="1"/>
</dbReference>
<dbReference type="Proteomes" id="UP000295192">
    <property type="component" value="Unassembled WGS sequence"/>
</dbReference>
<comment type="function">
    <text evidence="1">Visual pigments are the light-absorbing molecules that mediate vision. They consist of an apoprotein, opsin, covalently linked to cis-retinal.</text>
</comment>
<keyword evidence="16" id="KW-0844">Vision</keyword>
<keyword evidence="6 17" id="KW-0812">Transmembrane</keyword>
<dbReference type="FunFam" id="1.20.1070.10:FF:000044">
    <property type="entry name" value="Opsin, ultraviolet-sensitive"/>
    <property type="match status" value="1"/>
</dbReference>
<dbReference type="InterPro" id="IPR036196">
    <property type="entry name" value="Ptyr_pPase_sf"/>
</dbReference>
<protein>
    <recommendedName>
        <fullName evidence="19">G-protein coupled receptors family 1 profile domain-containing protein</fullName>
    </recommendedName>
</protein>
<keyword evidence="3 17" id="KW-0600">Photoreceptor protein</keyword>
<keyword evidence="12" id="KW-1015">Disulfide bond</keyword>
<dbReference type="Gene3D" id="1.20.1070.10">
    <property type="entry name" value="Rhodopsin 7-helix transmembrane proteins"/>
    <property type="match status" value="1"/>
</dbReference>
<dbReference type="OrthoDB" id="3388at2759"/>
<evidence type="ECO:0000256" key="6">
    <source>
        <dbReference type="ARBA" id="ARBA00022692"/>
    </source>
</evidence>
<keyword evidence="7 17" id="KW-0681">Retinal protein</keyword>
<keyword evidence="13 17" id="KW-0675">Receptor</keyword>
<dbReference type="GO" id="GO:0007602">
    <property type="term" value="P:phototransduction"/>
    <property type="evidence" value="ECO:0007669"/>
    <property type="project" value="UniProtKB-KW"/>
</dbReference>
<reference evidence="20 21" key="1">
    <citation type="journal article" date="2019" name="J. Hered.">
        <title>An Improved Genome Assembly for Drosophila navojoa, the Basal Species in the mojavensis Cluster.</title>
        <authorList>
            <person name="Vanderlinde T."/>
            <person name="Dupim E.G."/>
            <person name="Nazario-Yepiz N.O."/>
            <person name="Carvalho A.B."/>
        </authorList>
    </citation>
    <scope>NUCLEOTIDE SEQUENCE [LARGE SCALE GENOMIC DNA]</scope>
    <source>
        <strain evidence="20">Navoj_Jal97</strain>
        <tissue evidence="20">Whole organism</tissue>
    </source>
</reference>
<comment type="subcellular location">
    <subcellularLocation>
        <location evidence="2 17">Membrane</location>
        <topology evidence="2 17">Multi-pass membrane protein</topology>
    </subcellularLocation>
</comment>
<sequence>MTFKKLLFVCMGNSCSSPMAETIMQTLMVKTSLYWEVDSAALRTWNIGRRPHKLCLKVLREHGLRSDHFCRLLTVQDFYYFDYIIAMNEHIFKELLLWADANRILDTSHVIMLGAYGKNGKSPTIIDLSPARKLKAFRNAYYQIKDCCKELILGEQVSIVRYNVPSTDDDDEENAYQVKNMSHGDSTEGPDSPYSLVAPCHKSSSKNSVSPCSVCSQLLSMERSLLPQTLDAAWSASGLGPRFEAQASGNGSVLDNVLPDMAHLVNPYWSRFAPMDATMSKILGLFTLAIMIISCCGNGVVVYIFGGTKSLRTPANLLVLNLAFSDFCMMASQSPVMLVNFYYETWVLGPLWCDIYAVCGSMFGCVSIWSMCMIAFDRYNVIVKGINGTPMTIKLSIMKILFIWLMATFWTIMPLIGWSSYVPEGNLTACSIDYMTRQWNPRSYLITYSIFVYYVPLFLICYSYWFIIAAVAAHEKAMREQAKKMNVKSLRSSEDCDKSAEGKLAKVALTTISLWFMAWTPYLVICYFGLFKIEGLTPLTTIWGATFAKTSAVYNPIVYGISHPKYRLVLKEKCPFCVCGNTDEPKPDAPAGDTETTSEAESKA</sequence>
<dbReference type="InterPro" id="IPR017452">
    <property type="entry name" value="GPCR_Rhodpsn_7TM"/>
</dbReference>
<feature type="transmembrane region" description="Helical" evidence="17">
    <location>
        <begin position="282"/>
        <end position="305"/>
    </location>
</feature>
<keyword evidence="14" id="KW-0325">Glycoprotein</keyword>
<dbReference type="SUPFAM" id="SSF52788">
    <property type="entry name" value="Phosphotyrosine protein phosphatases I"/>
    <property type="match status" value="1"/>
</dbReference>
<keyword evidence="21" id="KW-1185">Reference proteome</keyword>
<gene>
    <name evidence="20" type="ORF">AWZ03_003988</name>
</gene>
<evidence type="ECO:0000256" key="2">
    <source>
        <dbReference type="ARBA" id="ARBA00004141"/>
    </source>
</evidence>
<dbReference type="CDD" id="cd16343">
    <property type="entry name" value="LMWPTP"/>
    <property type="match status" value="1"/>
</dbReference>
<dbReference type="Pfam" id="PF00001">
    <property type="entry name" value="7tm_1"/>
    <property type="match status" value="1"/>
</dbReference>
<evidence type="ECO:0000256" key="11">
    <source>
        <dbReference type="ARBA" id="ARBA00023136"/>
    </source>
</evidence>
<dbReference type="PRINTS" id="PR00576">
    <property type="entry name" value="OPSINRH1RH2"/>
</dbReference>
<evidence type="ECO:0000256" key="5">
    <source>
        <dbReference type="ARBA" id="ARBA00022606"/>
    </source>
</evidence>
<dbReference type="GO" id="GO:0008020">
    <property type="term" value="F:G protein-coupled photoreceptor activity"/>
    <property type="evidence" value="ECO:0007669"/>
    <property type="project" value="UniProtKB-ARBA"/>
</dbReference>
<organism evidence="20 21">
    <name type="scientific">Drosophila navojoa</name>
    <name type="common">Fruit fly</name>
    <dbReference type="NCBI Taxonomy" id="7232"/>
    <lineage>
        <taxon>Eukaryota</taxon>
        <taxon>Metazoa</taxon>
        <taxon>Ecdysozoa</taxon>
        <taxon>Arthropoda</taxon>
        <taxon>Hexapoda</taxon>
        <taxon>Insecta</taxon>
        <taxon>Pterygota</taxon>
        <taxon>Neoptera</taxon>
        <taxon>Endopterygota</taxon>
        <taxon>Diptera</taxon>
        <taxon>Brachycera</taxon>
        <taxon>Muscomorpha</taxon>
        <taxon>Ephydroidea</taxon>
        <taxon>Drosophilidae</taxon>
        <taxon>Drosophila</taxon>
    </lineage>
</organism>
<feature type="transmembrane region" description="Helical" evidence="17">
    <location>
        <begin position="507"/>
        <end position="530"/>
    </location>
</feature>
<dbReference type="Pfam" id="PF01451">
    <property type="entry name" value="LMWPc"/>
    <property type="match status" value="1"/>
</dbReference>
<dbReference type="AlphaFoldDB" id="A0A484BL28"/>
<dbReference type="InterPro" id="IPR027430">
    <property type="entry name" value="Retinal_BS"/>
</dbReference>
<dbReference type="InterPro" id="IPR001760">
    <property type="entry name" value="Opsin"/>
</dbReference>
<accession>A0A484BL28</accession>
<keyword evidence="9 17" id="KW-0157">Chromophore</keyword>
<dbReference type="PROSITE" id="PS50262">
    <property type="entry name" value="G_PROTEIN_RECEP_F1_2"/>
    <property type="match status" value="1"/>
</dbReference>
<dbReference type="GO" id="GO:0016020">
    <property type="term" value="C:membrane"/>
    <property type="evidence" value="ECO:0007669"/>
    <property type="project" value="UniProtKB-SubCell"/>
</dbReference>
<feature type="transmembrane region" description="Helical" evidence="17">
    <location>
        <begin position="397"/>
        <end position="418"/>
    </location>
</feature>
<dbReference type="PRINTS" id="PR00238">
    <property type="entry name" value="OPSIN"/>
</dbReference>
<feature type="transmembrane region" description="Helical" evidence="17">
    <location>
        <begin position="542"/>
        <end position="561"/>
    </location>
</feature>
<keyword evidence="4" id="KW-0597">Phosphoprotein</keyword>
<name>A0A484BL28_DRONA</name>
<evidence type="ECO:0000256" key="9">
    <source>
        <dbReference type="ARBA" id="ARBA00022991"/>
    </source>
</evidence>
<dbReference type="InterPro" id="IPR001735">
    <property type="entry name" value="Opsin_RH1/RH2"/>
</dbReference>
<evidence type="ECO:0000256" key="16">
    <source>
        <dbReference type="ARBA" id="ARBA00023305"/>
    </source>
</evidence>
<feature type="compositionally biased region" description="Polar residues" evidence="18">
    <location>
        <begin position="594"/>
        <end position="604"/>
    </location>
</feature>
<evidence type="ECO:0000313" key="21">
    <source>
        <dbReference type="Proteomes" id="UP000295192"/>
    </source>
</evidence>